<dbReference type="Proteomes" id="UP000238916">
    <property type="component" value="Unassembled WGS sequence"/>
</dbReference>
<feature type="transmembrane region" description="Helical" evidence="1">
    <location>
        <begin position="58"/>
        <end position="79"/>
    </location>
</feature>
<accession>A0A2U3L5R8</accession>
<sequence length="81" mass="8965">MGEQEIADLKTRIAVLETKDDAQECRLNSLEIDVGKKFDRLEAKLDQVLRAAQGRPTWVVALAISGLMTVVTGLIVYLVTH</sequence>
<dbReference type="OrthoDB" id="1799106at2"/>
<protein>
    <submittedName>
        <fullName evidence="2">Uncharacterized protein</fullName>
    </submittedName>
</protein>
<evidence type="ECO:0000313" key="2">
    <source>
        <dbReference type="EMBL" id="SPF47252.1"/>
    </source>
</evidence>
<keyword evidence="1" id="KW-0472">Membrane</keyword>
<keyword evidence="1" id="KW-1133">Transmembrane helix</keyword>
<name>A0A2U3L5R8_9FIRM</name>
<gene>
    <name evidence="2" type="ORF">SBF1_3810007</name>
</gene>
<keyword evidence="1" id="KW-0812">Transmembrane</keyword>
<organism evidence="2 3">
    <name type="scientific">Candidatus Desulfosporosinus infrequens</name>
    <dbReference type="NCBI Taxonomy" id="2043169"/>
    <lineage>
        <taxon>Bacteria</taxon>
        <taxon>Bacillati</taxon>
        <taxon>Bacillota</taxon>
        <taxon>Clostridia</taxon>
        <taxon>Eubacteriales</taxon>
        <taxon>Desulfitobacteriaceae</taxon>
        <taxon>Desulfosporosinus</taxon>
    </lineage>
</organism>
<evidence type="ECO:0000313" key="3">
    <source>
        <dbReference type="Proteomes" id="UP000238916"/>
    </source>
</evidence>
<evidence type="ECO:0000256" key="1">
    <source>
        <dbReference type="SAM" id="Phobius"/>
    </source>
</evidence>
<proteinExistence type="predicted"/>
<reference evidence="3" key="1">
    <citation type="submission" date="2018-02" db="EMBL/GenBank/DDBJ databases">
        <authorList>
            <person name="Hausmann B."/>
        </authorList>
    </citation>
    <scope>NUCLEOTIDE SEQUENCE [LARGE SCALE GENOMIC DNA]</scope>
    <source>
        <strain evidence="3">Peat soil MAG SbF1</strain>
    </source>
</reference>
<dbReference type="AlphaFoldDB" id="A0A2U3L5R8"/>
<dbReference type="EMBL" id="OMOF01000314">
    <property type="protein sequence ID" value="SPF47252.1"/>
    <property type="molecule type" value="Genomic_DNA"/>
</dbReference>